<gene>
    <name evidence="1" type="ORF">ACFPIB_09790</name>
</gene>
<dbReference type="EMBL" id="JBHSKT010000005">
    <property type="protein sequence ID" value="MFC5270902.1"/>
    <property type="molecule type" value="Genomic_DNA"/>
</dbReference>
<reference evidence="2" key="1">
    <citation type="journal article" date="2019" name="Int. J. Syst. Evol. Microbiol.">
        <title>The Global Catalogue of Microorganisms (GCM) 10K type strain sequencing project: providing services to taxonomists for standard genome sequencing and annotation.</title>
        <authorList>
            <consortium name="The Broad Institute Genomics Platform"/>
            <consortium name="The Broad Institute Genome Sequencing Center for Infectious Disease"/>
            <person name="Wu L."/>
            <person name="Ma J."/>
        </authorList>
    </citation>
    <scope>NUCLEOTIDE SEQUENCE [LARGE SCALE GENOMIC DNA]</scope>
    <source>
        <strain evidence="2">KACC 12602</strain>
    </source>
</reference>
<evidence type="ECO:0000313" key="1">
    <source>
        <dbReference type="EMBL" id="MFC5270902.1"/>
    </source>
</evidence>
<proteinExistence type="predicted"/>
<accession>A0ABW0E945</accession>
<dbReference type="RefSeq" id="WP_378017272.1">
    <property type="nucleotide sequence ID" value="NZ_JBHSKT010000005.1"/>
</dbReference>
<dbReference type="Proteomes" id="UP001596161">
    <property type="component" value="Unassembled WGS sequence"/>
</dbReference>
<comment type="caution">
    <text evidence="1">The sequence shown here is derived from an EMBL/GenBank/DDBJ whole genome shotgun (WGS) entry which is preliminary data.</text>
</comment>
<protein>
    <submittedName>
        <fullName evidence="1">Uncharacterized protein</fullName>
    </submittedName>
</protein>
<name>A0ABW0E945_9BACT</name>
<evidence type="ECO:0000313" key="2">
    <source>
        <dbReference type="Proteomes" id="UP001596161"/>
    </source>
</evidence>
<organism evidence="1 2">
    <name type="scientific">Adhaeribacter terreus</name>
    <dbReference type="NCBI Taxonomy" id="529703"/>
    <lineage>
        <taxon>Bacteria</taxon>
        <taxon>Pseudomonadati</taxon>
        <taxon>Bacteroidota</taxon>
        <taxon>Cytophagia</taxon>
        <taxon>Cytophagales</taxon>
        <taxon>Hymenobacteraceae</taxon>
        <taxon>Adhaeribacter</taxon>
    </lineage>
</organism>
<sequence>MKRVLLSALLVCSIAFSGFVGLDLRQSFSYEIFSSPYYKTLKKNLPAANAKIGYVAVTLDSRARQNPTFTDARMPQLQQAINKFLSDSLQMPAVQMPVYNELYNAKYFPDLFLGSVLGPQKPMYVLADCPQEKEFPEYCVRLAGQMGSKAWMQQLKNLMATQKLDYVIVYQLGEGYLYPNGKTKKVNALVETRKSPPAGLDMGTDFWLPMSQKLVATNKPIDVLFLKGLLIDKEGKAIRYGAEGITAASKAGFLEQTVNIAHEFSEAELNAIENDLRRTDLPAQPLNWQVAAQNLTRMLTSSNAGLQ</sequence>
<keyword evidence="2" id="KW-1185">Reference proteome</keyword>